<name>L8GC77_ACACF</name>
<dbReference type="Proteomes" id="UP000011083">
    <property type="component" value="Unassembled WGS sequence"/>
</dbReference>
<sequence>MARKQMNKSGTKRKLSHIEEDEEQKDTPMSGFKRRHMVYNDHLKGPTEGEDGADNSAQTAARFSWEDDIDGDVRDFLEQHCVIHKAVDGQGDDVVYLRVFDDFLLQEQQQENECTDA</sequence>
<dbReference type="EMBL" id="KB008174">
    <property type="protein sequence ID" value="ELR10825.1"/>
    <property type="molecule type" value="Genomic_DNA"/>
</dbReference>
<dbReference type="GeneID" id="14911208"/>
<evidence type="ECO:0000313" key="2">
    <source>
        <dbReference type="EMBL" id="ELR10825.1"/>
    </source>
</evidence>
<dbReference type="RefSeq" id="XP_004332838.1">
    <property type="nucleotide sequence ID" value="XM_004332790.1"/>
</dbReference>
<proteinExistence type="predicted"/>
<dbReference type="AlphaFoldDB" id="L8GC77"/>
<reference evidence="2 3" key="1">
    <citation type="journal article" date="2013" name="Genome Biol.">
        <title>Genome of Acanthamoeba castellanii highlights extensive lateral gene transfer and early evolution of tyrosine kinase signaling.</title>
        <authorList>
            <person name="Clarke M."/>
            <person name="Lohan A.J."/>
            <person name="Liu B."/>
            <person name="Lagkouvardos I."/>
            <person name="Roy S."/>
            <person name="Zafar N."/>
            <person name="Bertelli C."/>
            <person name="Schilde C."/>
            <person name="Kianianmomeni A."/>
            <person name="Burglin T.R."/>
            <person name="Frech C."/>
            <person name="Turcotte B."/>
            <person name="Kopec K.O."/>
            <person name="Synnott J.M."/>
            <person name="Choo C."/>
            <person name="Paponov I."/>
            <person name="Finkler A."/>
            <person name="Soon Heng Tan C."/>
            <person name="Hutchins A.P."/>
            <person name="Weinmeier T."/>
            <person name="Rattei T."/>
            <person name="Chu J.S."/>
            <person name="Gimenez G."/>
            <person name="Irimia M."/>
            <person name="Rigden D.J."/>
            <person name="Fitzpatrick D.A."/>
            <person name="Lorenzo-Morales J."/>
            <person name="Bateman A."/>
            <person name="Chiu C.H."/>
            <person name="Tang P."/>
            <person name="Hegemann P."/>
            <person name="Fromm H."/>
            <person name="Raoult D."/>
            <person name="Greub G."/>
            <person name="Miranda-Saavedra D."/>
            <person name="Chen N."/>
            <person name="Nash P."/>
            <person name="Ginger M.L."/>
            <person name="Horn M."/>
            <person name="Schaap P."/>
            <person name="Caler L."/>
            <person name="Loftus B."/>
        </authorList>
    </citation>
    <scope>NUCLEOTIDE SEQUENCE [LARGE SCALE GENOMIC DNA]</scope>
    <source>
        <strain evidence="2 3">Neff</strain>
    </source>
</reference>
<gene>
    <name evidence="2" type="ORF">ACA1_109250</name>
</gene>
<protein>
    <submittedName>
        <fullName evidence="2">Uncharacterized protein</fullName>
    </submittedName>
</protein>
<feature type="compositionally biased region" description="Basic residues" evidence="1">
    <location>
        <begin position="1"/>
        <end position="15"/>
    </location>
</feature>
<organism evidence="2 3">
    <name type="scientific">Acanthamoeba castellanii (strain ATCC 30010 / Neff)</name>
    <dbReference type="NCBI Taxonomy" id="1257118"/>
    <lineage>
        <taxon>Eukaryota</taxon>
        <taxon>Amoebozoa</taxon>
        <taxon>Discosea</taxon>
        <taxon>Longamoebia</taxon>
        <taxon>Centramoebida</taxon>
        <taxon>Acanthamoebidae</taxon>
        <taxon>Acanthamoeba</taxon>
    </lineage>
</organism>
<dbReference type="VEuPathDB" id="AmoebaDB:ACA1_109250"/>
<evidence type="ECO:0000313" key="3">
    <source>
        <dbReference type="Proteomes" id="UP000011083"/>
    </source>
</evidence>
<evidence type="ECO:0000256" key="1">
    <source>
        <dbReference type="SAM" id="MobiDB-lite"/>
    </source>
</evidence>
<feature type="region of interest" description="Disordered" evidence="1">
    <location>
        <begin position="1"/>
        <end position="34"/>
    </location>
</feature>
<keyword evidence="3" id="KW-1185">Reference proteome</keyword>
<accession>L8GC77</accession>
<dbReference type="KEGG" id="acan:ACA1_109250"/>